<evidence type="ECO:0000256" key="2">
    <source>
        <dbReference type="PROSITE-ProRule" id="PRU00335"/>
    </source>
</evidence>
<dbReference type="GO" id="GO:0003700">
    <property type="term" value="F:DNA-binding transcription factor activity"/>
    <property type="evidence" value="ECO:0007669"/>
    <property type="project" value="TreeGrafter"/>
</dbReference>
<dbReference type="InterPro" id="IPR009057">
    <property type="entry name" value="Homeodomain-like_sf"/>
</dbReference>
<gene>
    <name evidence="4" type="ORF">DT076_06105</name>
</gene>
<evidence type="ECO:0000313" key="5">
    <source>
        <dbReference type="Proteomes" id="UP000252770"/>
    </source>
</evidence>
<evidence type="ECO:0000313" key="4">
    <source>
        <dbReference type="EMBL" id="RCK70241.1"/>
    </source>
</evidence>
<dbReference type="Gene3D" id="1.10.10.60">
    <property type="entry name" value="Homeodomain-like"/>
    <property type="match status" value="1"/>
</dbReference>
<dbReference type="GO" id="GO:0000976">
    <property type="term" value="F:transcription cis-regulatory region binding"/>
    <property type="evidence" value="ECO:0007669"/>
    <property type="project" value="TreeGrafter"/>
</dbReference>
<proteinExistence type="predicted"/>
<protein>
    <submittedName>
        <fullName evidence="4">TetR/AcrR family transcriptional regulator</fullName>
    </submittedName>
</protein>
<dbReference type="InterPro" id="IPR050109">
    <property type="entry name" value="HTH-type_TetR-like_transc_reg"/>
</dbReference>
<dbReference type="PANTHER" id="PTHR30055">
    <property type="entry name" value="HTH-TYPE TRANSCRIPTIONAL REGULATOR RUTR"/>
    <property type="match status" value="1"/>
</dbReference>
<dbReference type="PRINTS" id="PR00455">
    <property type="entry name" value="HTHTETR"/>
</dbReference>
<keyword evidence="1 2" id="KW-0238">DNA-binding</keyword>
<feature type="DNA-binding region" description="H-T-H motif" evidence="2">
    <location>
        <begin position="41"/>
        <end position="60"/>
    </location>
</feature>
<feature type="domain" description="HTH tetR-type" evidence="3">
    <location>
        <begin position="18"/>
        <end position="78"/>
    </location>
</feature>
<evidence type="ECO:0000256" key="1">
    <source>
        <dbReference type="ARBA" id="ARBA00023125"/>
    </source>
</evidence>
<dbReference type="Gene3D" id="1.10.357.10">
    <property type="entry name" value="Tetracycline Repressor, domain 2"/>
    <property type="match status" value="1"/>
</dbReference>
<organism evidence="4 5">
    <name type="scientific">Desertihabitans brevis</name>
    <dbReference type="NCBI Taxonomy" id="2268447"/>
    <lineage>
        <taxon>Bacteria</taxon>
        <taxon>Bacillati</taxon>
        <taxon>Actinomycetota</taxon>
        <taxon>Actinomycetes</taxon>
        <taxon>Propionibacteriales</taxon>
        <taxon>Propionibacteriaceae</taxon>
        <taxon>Desertihabitans</taxon>
    </lineage>
</organism>
<dbReference type="EMBL" id="QOUI01000003">
    <property type="protein sequence ID" value="RCK70241.1"/>
    <property type="molecule type" value="Genomic_DNA"/>
</dbReference>
<dbReference type="RefSeq" id="WP_114125783.1">
    <property type="nucleotide sequence ID" value="NZ_QOUI01000003.1"/>
</dbReference>
<dbReference type="SUPFAM" id="SSF46689">
    <property type="entry name" value="Homeodomain-like"/>
    <property type="match status" value="1"/>
</dbReference>
<dbReference type="Proteomes" id="UP000252770">
    <property type="component" value="Unassembled WGS sequence"/>
</dbReference>
<dbReference type="InterPro" id="IPR001647">
    <property type="entry name" value="HTH_TetR"/>
</dbReference>
<dbReference type="AlphaFoldDB" id="A0A367YZ61"/>
<comment type="caution">
    <text evidence="4">The sequence shown here is derived from an EMBL/GenBank/DDBJ whole genome shotgun (WGS) entry which is preliminary data.</text>
</comment>
<dbReference type="InterPro" id="IPR036271">
    <property type="entry name" value="Tet_transcr_reg_TetR-rel_C_sf"/>
</dbReference>
<dbReference type="Pfam" id="PF00440">
    <property type="entry name" value="TetR_N"/>
    <property type="match status" value="1"/>
</dbReference>
<dbReference type="SUPFAM" id="SSF48498">
    <property type="entry name" value="Tetracyclin repressor-like, C-terminal domain"/>
    <property type="match status" value="1"/>
</dbReference>
<evidence type="ECO:0000259" key="3">
    <source>
        <dbReference type="PROSITE" id="PS50977"/>
    </source>
</evidence>
<dbReference type="PANTHER" id="PTHR30055:SF184">
    <property type="entry name" value="HTH-TYPE TRANSCRIPTIONAL REGULATOR ETHR"/>
    <property type="match status" value="1"/>
</dbReference>
<sequence length="205" mass="21556">MGEAEVDTGRRRGRSKGDLREEAILAAAERQLASVGYESITVATLMEEAGGTRGGFYFYFRTKADAVAALVERTVSALHVSLESLSVDQPGAEPVDLIRELLVRTQAIWAEHGPVMSAAVELAPTVPAIGDRWAAARDAVTQTATRIAIQAGLPDSSASDGAAAVTALLVRMGEGAFYEATKRAAPPLSEVTATCGLIWQRCLGA</sequence>
<reference evidence="4 5" key="1">
    <citation type="submission" date="2018-07" db="EMBL/GenBank/DDBJ databases">
        <title>Desertimonas flava gen. nov. sp. nov.</title>
        <authorList>
            <person name="Liu S."/>
        </authorList>
    </citation>
    <scope>NUCLEOTIDE SEQUENCE [LARGE SCALE GENOMIC DNA]</scope>
    <source>
        <strain evidence="4 5">16Sb5-5</strain>
    </source>
</reference>
<keyword evidence="5" id="KW-1185">Reference proteome</keyword>
<accession>A0A367YZ61</accession>
<name>A0A367YZ61_9ACTN</name>
<dbReference type="PROSITE" id="PS50977">
    <property type="entry name" value="HTH_TETR_2"/>
    <property type="match status" value="1"/>
</dbReference>